<name>A0ABR3QPI4_9PLEO</name>
<protein>
    <submittedName>
        <fullName evidence="6">Uncharacterized protein</fullName>
    </submittedName>
</protein>
<comment type="similarity">
    <text evidence="1">Belongs to the cytochrome P450 family.</text>
</comment>
<dbReference type="PANTHER" id="PTHR46300">
    <property type="entry name" value="P450, PUTATIVE (EUROFUNG)-RELATED-RELATED"/>
    <property type="match status" value="1"/>
</dbReference>
<dbReference type="Gene3D" id="1.10.630.10">
    <property type="entry name" value="Cytochrome P450"/>
    <property type="match status" value="1"/>
</dbReference>
<accession>A0ABR3QPI4</accession>
<sequence length="247" mass="28130">MVHMLFIPLDGYHKQTRAGYRSLVSTSGASEVVPIQNAAASFLIDNTVLTPEKFQDRVPNWALSTPLTAICGLRGAQKSQEWMVLFYRSQKDWLRLLTPGVAPPVEMFPVLKYLPEFLAKWKKDARESRRKQRDYYYLMLNAAKEELWKQNDTPNEDEESNSYEPLMVTLLKQQDSKRGFDDDQLAYLGGNLLDAAVDTTYSSALTFKIPGAYPHILKQAQMEVDDLCGSSSPKPQHLAQFRYPKAC</sequence>
<evidence type="ECO:0000313" key="7">
    <source>
        <dbReference type="Proteomes" id="UP001521222"/>
    </source>
</evidence>
<dbReference type="EMBL" id="JAKIXB020000038">
    <property type="protein sequence ID" value="KAL1594065.1"/>
    <property type="molecule type" value="Genomic_DNA"/>
</dbReference>
<keyword evidence="4" id="KW-0408">Iron</keyword>
<organism evidence="6 7">
    <name type="scientific">Nothophoma quercina</name>
    <dbReference type="NCBI Taxonomy" id="749835"/>
    <lineage>
        <taxon>Eukaryota</taxon>
        <taxon>Fungi</taxon>
        <taxon>Dikarya</taxon>
        <taxon>Ascomycota</taxon>
        <taxon>Pezizomycotina</taxon>
        <taxon>Dothideomycetes</taxon>
        <taxon>Pleosporomycetidae</taxon>
        <taxon>Pleosporales</taxon>
        <taxon>Pleosporineae</taxon>
        <taxon>Didymellaceae</taxon>
        <taxon>Nothophoma</taxon>
    </lineage>
</organism>
<dbReference type="SUPFAM" id="SSF48264">
    <property type="entry name" value="Cytochrome P450"/>
    <property type="match status" value="1"/>
</dbReference>
<dbReference type="Proteomes" id="UP001521222">
    <property type="component" value="Unassembled WGS sequence"/>
</dbReference>
<keyword evidence="7" id="KW-1185">Reference proteome</keyword>
<dbReference type="Pfam" id="PF00067">
    <property type="entry name" value="p450"/>
    <property type="match status" value="1"/>
</dbReference>
<dbReference type="InterPro" id="IPR001128">
    <property type="entry name" value="Cyt_P450"/>
</dbReference>
<dbReference type="InterPro" id="IPR050364">
    <property type="entry name" value="Cytochrome_P450_fung"/>
</dbReference>
<keyword evidence="2" id="KW-0479">Metal-binding</keyword>
<evidence type="ECO:0000256" key="4">
    <source>
        <dbReference type="ARBA" id="ARBA00023004"/>
    </source>
</evidence>
<keyword evidence="3" id="KW-0560">Oxidoreductase</keyword>
<gene>
    <name evidence="6" type="ORF">SLS59_009096</name>
</gene>
<keyword evidence="5" id="KW-0503">Monooxygenase</keyword>
<evidence type="ECO:0000256" key="5">
    <source>
        <dbReference type="ARBA" id="ARBA00023033"/>
    </source>
</evidence>
<evidence type="ECO:0000256" key="3">
    <source>
        <dbReference type="ARBA" id="ARBA00023002"/>
    </source>
</evidence>
<dbReference type="PANTHER" id="PTHR46300:SF2">
    <property type="entry name" value="CYTOCHROME P450 MONOOXYGENASE ALNH-RELATED"/>
    <property type="match status" value="1"/>
</dbReference>
<evidence type="ECO:0000256" key="2">
    <source>
        <dbReference type="ARBA" id="ARBA00022723"/>
    </source>
</evidence>
<proteinExistence type="inferred from homology"/>
<evidence type="ECO:0000313" key="6">
    <source>
        <dbReference type="EMBL" id="KAL1594065.1"/>
    </source>
</evidence>
<reference evidence="6 7" key="1">
    <citation type="submission" date="2024-02" db="EMBL/GenBank/DDBJ databases">
        <title>De novo assembly and annotation of 12 fungi associated with fruit tree decline syndrome in Ontario, Canada.</title>
        <authorList>
            <person name="Sulman M."/>
            <person name="Ellouze W."/>
            <person name="Ilyukhin E."/>
        </authorList>
    </citation>
    <scope>NUCLEOTIDE SEQUENCE [LARGE SCALE GENOMIC DNA]</scope>
    <source>
        <strain evidence="6 7">M97-236</strain>
    </source>
</reference>
<evidence type="ECO:0000256" key="1">
    <source>
        <dbReference type="ARBA" id="ARBA00010617"/>
    </source>
</evidence>
<dbReference type="InterPro" id="IPR036396">
    <property type="entry name" value="Cyt_P450_sf"/>
</dbReference>
<comment type="caution">
    <text evidence="6">The sequence shown here is derived from an EMBL/GenBank/DDBJ whole genome shotgun (WGS) entry which is preliminary data.</text>
</comment>